<dbReference type="InterPro" id="IPR051461">
    <property type="entry name" value="UPF0750_membrane"/>
</dbReference>
<dbReference type="InterPro" id="IPR015867">
    <property type="entry name" value="N-reg_PII/ATP_PRibTrfase_C"/>
</dbReference>
<proteinExistence type="predicted"/>
<dbReference type="GO" id="GO:0005886">
    <property type="term" value="C:plasma membrane"/>
    <property type="evidence" value="ECO:0007669"/>
    <property type="project" value="UniProtKB-SubCell"/>
</dbReference>
<dbReference type="Pfam" id="PF02588">
    <property type="entry name" value="YitT_membrane"/>
    <property type="match status" value="1"/>
</dbReference>
<evidence type="ECO:0000256" key="3">
    <source>
        <dbReference type="ARBA" id="ARBA00022692"/>
    </source>
</evidence>
<keyword evidence="4 6" id="KW-1133">Transmembrane helix</keyword>
<dbReference type="STRING" id="328396.RU93_GL000952"/>
<feature type="transmembrane region" description="Helical" evidence="6">
    <location>
        <begin position="12"/>
        <end position="35"/>
    </location>
</feature>
<dbReference type="PANTHER" id="PTHR33545">
    <property type="entry name" value="UPF0750 MEMBRANE PROTEIN YITT-RELATED"/>
    <property type="match status" value="1"/>
</dbReference>
<dbReference type="PIRSF" id="PIRSF006483">
    <property type="entry name" value="Membrane_protein_YitT"/>
    <property type="match status" value="1"/>
</dbReference>
<dbReference type="CDD" id="cd16380">
    <property type="entry name" value="YitT_C"/>
    <property type="match status" value="1"/>
</dbReference>
<protein>
    <submittedName>
        <fullName evidence="8">YitT family protein</fullName>
    </submittedName>
</protein>
<organism evidence="8 9">
    <name type="scientific">Enterococcus aquimarinus</name>
    <dbReference type="NCBI Taxonomy" id="328396"/>
    <lineage>
        <taxon>Bacteria</taxon>
        <taxon>Bacillati</taxon>
        <taxon>Bacillota</taxon>
        <taxon>Bacilli</taxon>
        <taxon>Lactobacillales</taxon>
        <taxon>Enterococcaceae</taxon>
        <taxon>Enterococcus</taxon>
    </lineage>
</organism>
<dbReference type="InterPro" id="IPR019264">
    <property type="entry name" value="DUF2179"/>
</dbReference>
<dbReference type="Pfam" id="PF10035">
    <property type="entry name" value="DUF2179"/>
    <property type="match status" value="1"/>
</dbReference>
<dbReference type="OrthoDB" id="2417289at2"/>
<reference evidence="8 9" key="1">
    <citation type="submission" date="2014-12" db="EMBL/GenBank/DDBJ databases">
        <title>Draft genome sequences of 29 type strains of Enterococci.</title>
        <authorList>
            <person name="Zhong Z."/>
            <person name="Sun Z."/>
            <person name="Liu W."/>
            <person name="Zhang W."/>
            <person name="Zhang H."/>
        </authorList>
    </citation>
    <scope>NUCLEOTIDE SEQUENCE [LARGE SCALE GENOMIC DNA]</scope>
    <source>
        <strain evidence="8 9">DSM 17690</strain>
    </source>
</reference>
<evidence type="ECO:0000256" key="2">
    <source>
        <dbReference type="ARBA" id="ARBA00022475"/>
    </source>
</evidence>
<feature type="transmembrane region" description="Helical" evidence="6">
    <location>
        <begin position="64"/>
        <end position="83"/>
    </location>
</feature>
<evidence type="ECO:0000256" key="1">
    <source>
        <dbReference type="ARBA" id="ARBA00004651"/>
    </source>
</evidence>
<gene>
    <name evidence="8" type="ORF">RU93_GL000952</name>
</gene>
<dbReference type="PANTHER" id="PTHR33545:SF5">
    <property type="entry name" value="UPF0750 MEMBRANE PROTEIN YITT"/>
    <property type="match status" value="1"/>
</dbReference>
<evidence type="ECO:0000256" key="4">
    <source>
        <dbReference type="ARBA" id="ARBA00022989"/>
    </source>
</evidence>
<dbReference type="Gene3D" id="3.30.70.120">
    <property type="match status" value="1"/>
</dbReference>
<feature type="transmembrane region" description="Helical" evidence="6">
    <location>
        <begin position="117"/>
        <end position="135"/>
    </location>
</feature>
<keyword evidence="2" id="KW-1003">Cell membrane</keyword>
<dbReference type="Proteomes" id="UP000182149">
    <property type="component" value="Unassembled WGS sequence"/>
</dbReference>
<evidence type="ECO:0000259" key="7">
    <source>
        <dbReference type="Pfam" id="PF10035"/>
    </source>
</evidence>
<keyword evidence="9" id="KW-1185">Reference proteome</keyword>
<evidence type="ECO:0000256" key="5">
    <source>
        <dbReference type="ARBA" id="ARBA00023136"/>
    </source>
</evidence>
<keyword evidence="5 6" id="KW-0472">Membrane</keyword>
<evidence type="ECO:0000313" key="9">
    <source>
        <dbReference type="Proteomes" id="UP000182149"/>
    </source>
</evidence>
<dbReference type="EMBL" id="JXKD01000002">
    <property type="protein sequence ID" value="OJG11719.1"/>
    <property type="molecule type" value="Genomic_DNA"/>
</dbReference>
<feature type="transmembrane region" description="Helical" evidence="6">
    <location>
        <begin position="90"/>
        <end position="111"/>
    </location>
</feature>
<comment type="subcellular location">
    <subcellularLocation>
        <location evidence="1">Cell membrane</location>
        <topology evidence="1">Multi-pass membrane protein</topology>
    </subcellularLocation>
</comment>
<dbReference type="AlphaFoldDB" id="A0A1L8QW38"/>
<feature type="domain" description="DUF2179" evidence="7">
    <location>
        <begin position="229"/>
        <end position="284"/>
    </location>
</feature>
<name>A0A1L8QW38_9ENTE</name>
<keyword evidence="3 6" id="KW-0812">Transmembrane</keyword>
<evidence type="ECO:0000313" key="8">
    <source>
        <dbReference type="EMBL" id="OJG11719.1"/>
    </source>
</evidence>
<dbReference type="InterPro" id="IPR003740">
    <property type="entry name" value="YitT"/>
</dbReference>
<evidence type="ECO:0000256" key="6">
    <source>
        <dbReference type="SAM" id="Phobius"/>
    </source>
</evidence>
<dbReference type="RefSeq" id="WP_071873898.1">
    <property type="nucleotide sequence ID" value="NZ_JBHSHF010000012.1"/>
</dbReference>
<accession>A0A1L8QW38</accession>
<sequence>MDKFWKYLPHSNYATKISTSIVYAITASAAVNFFYEPGNIYSSGVTGIAQIISTLTQSAFGIKIPVALALLLLNLPLFILGWFKISPKFTIFTGITVLLTSVFMQIIPVQVLSTDPIINAIFGGVVMGAGGGYALRNGLSSGGLDFITIAIRKKTGKTIGSLSIIFNSFILLAAGLLFGWQYAFYSALAIFVSGKVMDAVFTKQKKMQVTIVTSCADEVIHGIHGKMRRGITIINGAEGAFRYDRQKVLITVVTRYELPLLKQIMKETDPHAFVSIADNVQILGRFYEEDL</sequence>
<comment type="caution">
    <text evidence="8">The sequence shown here is derived from an EMBL/GenBank/DDBJ whole genome shotgun (WGS) entry which is preliminary data.</text>
</comment>
<feature type="transmembrane region" description="Helical" evidence="6">
    <location>
        <begin position="156"/>
        <end position="176"/>
    </location>
</feature>